<dbReference type="AlphaFoldDB" id="A0AAN7EIE2"/>
<organism evidence="6 7">
    <name type="scientific">Quercus rubra</name>
    <name type="common">Northern red oak</name>
    <name type="synonym">Quercus borealis</name>
    <dbReference type="NCBI Taxonomy" id="3512"/>
    <lineage>
        <taxon>Eukaryota</taxon>
        <taxon>Viridiplantae</taxon>
        <taxon>Streptophyta</taxon>
        <taxon>Embryophyta</taxon>
        <taxon>Tracheophyta</taxon>
        <taxon>Spermatophyta</taxon>
        <taxon>Magnoliopsida</taxon>
        <taxon>eudicotyledons</taxon>
        <taxon>Gunneridae</taxon>
        <taxon>Pentapetalae</taxon>
        <taxon>rosids</taxon>
        <taxon>fabids</taxon>
        <taxon>Fagales</taxon>
        <taxon>Fagaceae</taxon>
        <taxon>Quercus</taxon>
    </lineage>
</organism>
<feature type="domain" description="Zinc finger PHD-type" evidence="5">
    <location>
        <begin position="387"/>
        <end position="455"/>
    </location>
</feature>
<name>A0AAN7EIE2_QUERU</name>
<dbReference type="InterPro" id="IPR046349">
    <property type="entry name" value="C1-like_sf"/>
</dbReference>
<protein>
    <recommendedName>
        <fullName evidence="5">Zinc finger PHD-type domain-containing protein</fullName>
    </recommendedName>
</protein>
<evidence type="ECO:0000256" key="3">
    <source>
        <dbReference type="ARBA" id="ARBA00022771"/>
    </source>
</evidence>
<keyword evidence="7" id="KW-1185">Reference proteome</keyword>
<dbReference type="SUPFAM" id="SSF57889">
    <property type="entry name" value="Cysteine-rich domain"/>
    <property type="match status" value="5"/>
</dbReference>
<evidence type="ECO:0000313" key="6">
    <source>
        <dbReference type="EMBL" id="KAK4572298.1"/>
    </source>
</evidence>
<evidence type="ECO:0000313" key="7">
    <source>
        <dbReference type="Proteomes" id="UP001324115"/>
    </source>
</evidence>
<dbReference type="PANTHER" id="PTHR46288:SF27">
    <property type="entry name" value="CYSTEINE_HISTIDINE-RICH C1 DOMAIN FAMILY PROTEIN"/>
    <property type="match status" value="1"/>
</dbReference>
<dbReference type="SMART" id="SM00249">
    <property type="entry name" value="PHD"/>
    <property type="match status" value="3"/>
</dbReference>
<dbReference type="Proteomes" id="UP001324115">
    <property type="component" value="Unassembled WGS sequence"/>
</dbReference>
<gene>
    <name evidence="6" type="ORF">RGQ29_030648</name>
</gene>
<evidence type="ECO:0000259" key="5">
    <source>
        <dbReference type="SMART" id="SM00249"/>
    </source>
</evidence>
<evidence type="ECO:0000256" key="2">
    <source>
        <dbReference type="ARBA" id="ARBA00022737"/>
    </source>
</evidence>
<dbReference type="EMBL" id="JAXUIC010000009">
    <property type="protein sequence ID" value="KAK4572298.1"/>
    <property type="molecule type" value="Genomic_DNA"/>
</dbReference>
<dbReference type="GO" id="GO:0008270">
    <property type="term" value="F:zinc ion binding"/>
    <property type="evidence" value="ECO:0007669"/>
    <property type="project" value="UniProtKB-KW"/>
</dbReference>
<dbReference type="PANTHER" id="PTHR46288">
    <property type="entry name" value="PHORBOL-ESTER/DAG-TYPE DOMAIN-CONTAINING PROTEIN"/>
    <property type="match status" value="1"/>
</dbReference>
<evidence type="ECO:0000256" key="1">
    <source>
        <dbReference type="ARBA" id="ARBA00022723"/>
    </source>
</evidence>
<feature type="domain" description="Zinc finger PHD-type" evidence="5">
    <location>
        <begin position="26"/>
        <end position="87"/>
    </location>
</feature>
<keyword evidence="3" id="KW-0863">Zinc-finger</keyword>
<reference evidence="6 7" key="1">
    <citation type="journal article" date="2023" name="G3 (Bethesda)">
        <title>A haplotype-resolved chromosome-scale genome for Quercus rubra L. provides insights into the genetics of adaptive traits for red oak species.</title>
        <authorList>
            <person name="Kapoor B."/>
            <person name="Jenkins J."/>
            <person name="Schmutz J."/>
            <person name="Zhebentyayeva T."/>
            <person name="Kuelheim C."/>
            <person name="Coggeshall M."/>
            <person name="Heim C."/>
            <person name="Lasky J.R."/>
            <person name="Leites L."/>
            <person name="Islam-Faridi N."/>
            <person name="Romero-Severson J."/>
            <person name="DeLeo V.L."/>
            <person name="Lucas S.M."/>
            <person name="Lazic D."/>
            <person name="Gailing O."/>
            <person name="Carlson J."/>
            <person name="Staton M."/>
        </authorList>
    </citation>
    <scope>NUCLEOTIDE SEQUENCE [LARGE SCALE GENOMIC DNA]</scope>
    <source>
        <strain evidence="6">Pseudo-F2</strain>
    </source>
</reference>
<comment type="caution">
    <text evidence="6">The sequence shown here is derived from an EMBL/GenBank/DDBJ whole genome shotgun (WGS) entry which is preliminary data.</text>
</comment>
<keyword evidence="2" id="KW-0677">Repeat</keyword>
<dbReference type="InterPro" id="IPR004146">
    <property type="entry name" value="DC1"/>
</dbReference>
<dbReference type="Pfam" id="PF03107">
    <property type="entry name" value="C1_2"/>
    <property type="match status" value="4"/>
</dbReference>
<feature type="domain" description="Zinc finger PHD-type" evidence="5">
    <location>
        <begin position="272"/>
        <end position="330"/>
    </location>
</feature>
<accession>A0AAN7EIE2</accession>
<keyword evidence="1" id="KW-0479">Metal-binding</keyword>
<sequence>MEEIKHFDHLYHLLSLSNVKRADQILCEACREYCHGETYICSKGCRYSLHESCAKLPREVQSPFHLTHPLTLQRPRSSDRFQCNGCRDDMDFSGFVYRCNNCNFDLDRECAMMGTVKVIEEGLEKLRTHPNHQHHPLQLFEKVPNRRYKCTVCLEHCSDHHQIYGCIPCRLFIHGGSCFERNLPPQIQHFFHPHSLTLSFTPSHRKTICQACTRSSTIYWYYYCKQCNFVMDVACALLPTTIKSESLIQHFLHGHPLSFRNNKVDDKKIEYCCRICDKRCTGPTYVCEYCNNIHFHKSCLDKFPQQICHQFHPYHPLTLTLEGNQCKACCKSGSHYYQKSGYICQGHDCNFFLHAECSTVMMPAIKYEGHTHLLQFRDGNIENNRLWCSTCNSCISELYAFTCLYCSVNLHLHCGPLPYTVKHKDHNIHPLVLTNSPLQEEVEDETDEFYCHACEEERDSQLPVYYCAECQFVAEVKCVISEIISSLKGEYGDLELRSTLGHSGKLICKNKAKEMVQKKEQVKTTETWYDILKSWSKDEIEQLNGILRVVETKKDTAKEDDHKEESELEVFLLSDKNYTQFMKVLDRGGNIPAPFNSVKKDPDVNSKWAPIEEVASVRDYKIIQRFSPILEHLLSKHGDISTMSMLRPRVKMYLYNMLCESIYSMMNTKVVDITEDLLLEWWTTLRTLQFAKFKIQFAFDRLKRVMQAYLGLRVKKEVDNGLDKIDKDILALIEKRKRLIAAKSENSSLTEERLREASILKNWKAGTLFFYNYK</sequence>
<dbReference type="InterPro" id="IPR001965">
    <property type="entry name" value="Znf_PHD"/>
</dbReference>
<dbReference type="Pfam" id="PF05278">
    <property type="entry name" value="PEARLI-4"/>
    <property type="match status" value="1"/>
</dbReference>
<dbReference type="InterPro" id="IPR007942">
    <property type="entry name" value="PLipase-like"/>
</dbReference>
<proteinExistence type="predicted"/>
<evidence type="ECO:0000256" key="4">
    <source>
        <dbReference type="ARBA" id="ARBA00022833"/>
    </source>
</evidence>
<keyword evidence="4" id="KW-0862">Zinc</keyword>